<keyword evidence="1" id="KW-0547">Nucleotide-binding</keyword>
<organism evidence="6 7">
    <name type="scientific">Streptomyces alfalfae</name>
    <dbReference type="NCBI Taxonomy" id="1642299"/>
    <lineage>
        <taxon>Bacteria</taxon>
        <taxon>Bacillati</taxon>
        <taxon>Actinomycetota</taxon>
        <taxon>Actinomycetes</taxon>
        <taxon>Kitasatosporales</taxon>
        <taxon>Streptomycetaceae</taxon>
        <taxon>Streptomyces</taxon>
    </lineage>
</organism>
<dbReference type="Pfam" id="PF17863">
    <property type="entry name" value="AAA_lid_2"/>
    <property type="match status" value="1"/>
</dbReference>
<dbReference type="InterPro" id="IPR041628">
    <property type="entry name" value="ChlI/MoxR_AAA_lid"/>
</dbReference>
<dbReference type="PANTHER" id="PTHR42759">
    <property type="entry name" value="MOXR FAMILY PROTEIN"/>
    <property type="match status" value="1"/>
</dbReference>
<dbReference type="InterPro" id="IPR050764">
    <property type="entry name" value="CbbQ/NirQ/NorQ/GpvN"/>
</dbReference>
<feature type="domain" description="ATPase AAA-3" evidence="4">
    <location>
        <begin position="50"/>
        <end position="180"/>
    </location>
</feature>
<dbReference type="FunFam" id="3.40.50.300:FF:000640">
    <property type="entry name" value="MoxR family ATPase"/>
    <property type="match status" value="1"/>
</dbReference>
<dbReference type="InterPro" id="IPR027417">
    <property type="entry name" value="P-loop_NTPase"/>
</dbReference>
<dbReference type="PANTHER" id="PTHR42759:SF1">
    <property type="entry name" value="MAGNESIUM-CHELATASE SUBUNIT CHLD"/>
    <property type="match status" value="1"/>
</dbReference>
<dbReference type="PIRSF" id="PIRSF002849">
    <property type="entry name" value="AAA_ATPase_chaperone_MoxR_prd"/>
    <property type="match status" value="1"/>
</dbReference>
<dbReference type="GO" id="GO:0016887">
    <property type="term" value="F:ATP hydrolysis activity"/>
    <property type="evidence" value="ECO:0007669"/>
    <property type="project" value="InterPro"/>
</dbReference>
<name>A0A7T4PGP9_9ACTN</name>
<evidence type="ECO:0000256" key="3">
    <source>
        <dbReference type="ARBA" id="ARBA00061607"/>
    </source>
</evidence>
<dbReference type="Pfam" id="PF07726">
    <property type="entry name" value="AAA_3"/>
    <property type="match status" value="1"/>
</dbReference>
<sequence length="328" mass="35289">MDPTTDNGPTADPDRARASLEALRAEISKAVVGQDPAVTGLVVALLCRGHVLLEGVPGVAKTLLVRALASSLELDTKRVQFTPDLMPSDVTGSLVYDARTTEFSFQPGPVFTNLLLADEINRTPPKTQSSLLEAMEERQVTVDGIARPLPDPFLVAATQNPVEYEGTYPLPEAQLDRFLLKLTVPLPSRQDEIDVLTRHAEGFNPRDLRAAGVRPVAGPADLEAARTSVAKTSVSPEITAYVVDVCRATRDSPSLTLGVSPRGATALLSTARAWAWLTGRDYVIPDDVKALALPTLRHRVQLRPEAEMEGVTTDSVINAILAQVPVPR</sequence>
<evidence type="ECO:0000259" key="4">
    <source>
        <dbReference type="Pfam" id="PF07726"/>
    </source>
</evidence>
<dbReference type="EMBL" id="CP065959">
    <property type="protein sequence ID" value="QQC89608.1"/>
    <property type="molecule type" value="Genomic_DNA"/>
</dbReference>
<evidence type="ECO:0000256" key="2">
    <source>
        <dbReference type="ARBA" id="ARBA00022840"/>
    </source>
</evidence>
<dbReference type="AlphaFoldDB" id="A0A7T4PGP9"/>
<keyword evidence="2" id="KW-0067">ATP-binding</keyword>
<dbReference type="SUPFAM" id="SSF52540">
    <property type="entry name" value="P-loop containing nucleoside triphosphate hydrolases"/>
    <property type="match status" value="1"/>
</dbReference>
<accession>A0A7T4PGP9</accession>
<evidence type="ECO:0000313" key="7">
    <source>
        <dbReference type="Proteomes" id="UP000596130"/>
    </source>
</evidence>
<dbReference type="Gene3D" id="1.10.8.80">
    <property type="entry name" value="Magnesium chelatase subunit I, C-Terminal domain"/>
    <property type="match status" value="1"/>
</dbReference>
<protein>
    <submittedName>
        <fullName evidence="6">MoxR family ATPase</fullName>
    </submittedName>
</protein>
<evidence type="ECO:0000313" key="6">
    <source>
        <dbReference type="EMBL" id="QQC89608.1"/>
    </source>
</evidence>
<dbReference type="RefSeq" id="WP_198502773.1">
    <property type="nucleotide sequence ID" value="NZ_CP065959.1"/>
</dbReference>
<comment type="similarity">
    <text evidence="3">Belongs to the MoxR family.</text>
</comment>
<dbReference type="GO" id="GO:0005524">
    <property type="term" value="F:ATP binding"/>
    <property type="evidence" value="ECO:0007669"/>
    <property type="project" value="UniProtKB-KW"/>
</dbReference>
<proteinExistence type="inferred from homology"/>
<gene>
    <name evidence="6" type="ORF">I8755_15145</name>
</gene>
<feature type="domain" description="ChlI/MoxR AAA lid" evidence="5">
    <location>
        <begin position="247"/>
        <end position="319"/>
    </location>
</feature>
<evidence type="ECO:0000256" key="1">
    <source>
        <dbReference type="ARBA" id="ARBA00022741"/>
    </source>
</evidence>
<dbReference type="Proteomes" id="UP000596130">
    <property type="component" value="Chromosome"/>
</dbReference>
<dbReference type="Gene3D" id="3.40.50.300">
    <property type="entry name" value="P-loop containing nucleotide triphosphate hydrolases"/>
    <property type="match status" value="1"/>
</dbReference>
<dbReference type="InterPro" id="IPR011703">
    <property type="entry name" value="ATPase_AAA-3"/>
</dbReference>
<reference evidence="6 7" key="1">
    <citation type="submission" date="2020-12" db="EMBL/GenBank/DDBJ databases">
        <title>Identification and biosynthesis of polyene macrolides produced by Streptomyces alfalfae Men-myco-93-63.</title>
        <authorList>
            <person name="Liu D."/>
            <person name="Li Y."/>
            <person name="Liu L."/>
            <person name="Han X."/>
            <person name="Shen F."/>
        </authorList>
    </citation>
    <scope>NUCLEOTIDE SEQUENCE [LARGE SCALE GENOMIC DNA]</scope>
    <source>
        <strain evidence="6 7">Men-myco-93-63</strain>
    </source>
</reference>
<dbReference type="CDD" id="cd00009">
    <property type="entry name" value="AAA"/>
    <property type="match status" value="1"/>
</dbReference>
<evidence type="ECO:0000259" key="5">
    <source>
        <dbReference type="Pfam" id="PF17863"/>
    </source>
</evidence>